<keyword evidence="3" id="KW-1185">Reference proteome</keyword>
<feature type="region of interest" description="Disordered" evidence="1">
    <location>
        <begin position="1"/>
        <end position="31"/>
    </location>
</feature>
<name>A0A512BRT4_9HYPH</name>
<accession>A0A512BRT4</accession>
<dbReference type="EMBL" id="BJYU01000026">
    <property type="protein sequence ID" value="GEO14641.1"/>
    <property type="molecule type" value="Genomic_DNA"/>
</dbReference>
<organism evidence="2 3">
    <name type="scientific">Microvirga aerophila</name>
    <dbReference type="NCBI Taxonomy" id="670291"/>
    <lineage>
        <taxon>Bacteria</taxon>
        <taxon>Pseudomonadati</taxon>
        <taxon>Pseudomonadota</taxon>
        <taxon>Alphaproteobacteria</taxon>
        <taxon>Hyphomicrobiales</taxon>
        <taxon>Methylobacteriaceae</taxon>
        <taxon>Microvirga</taxon>
    </lineage>
</organism>
<evidence type="ECO:0000313" key="2">
    <source>
        <dbReference type="EMBL" id="GEO14641.1"/>
    </source>
</evidence>
<dbReference type="Proteomes" id="UP000321085">
    <property type="component" value="Unassembled WGS sequence"/>
</dbReference>
<evidence type="ECO:0000313" key="3">
    <source>
        <dbReference type="Proteomes" id="UP000321085"/>
    </source>
</evidence>
<comment type="caution">
    <text evidence="2">The sequence shown here is derived from an EMBL/GenBank/DDBJ whole genome shotgun (WGS) entry which is preliminary data.</text>
</comment>
<proteinExistence type="predicted"/>
<feature type="compositionally biased region" description="Low complexity" evidence="1">
    <location>
        <begin position="1"/>
        <end position="17"/>
    </location>
</feature>
<reference evidence="2 3" key="1">
    <citation type="submission" date="2019-07" db="EMBL/GenBank/DDBJ databases">
        <title>Whole genome shotgun sequence of Microvirga aerophila NBRC 106136.</title>
        <authorList>
            <person name="Hosoyama A."/>
            <person name="Uohara A."/>
            <person name="Ohji S."/>
            <person name="Ichikawa N."/>
        </authorList>
    </citation>
    <scope>NUCLEOTIDE SEQUENCE [LARGE SCALE GENOMIC DNA]</scope>
    <source>
        <strain evidence="2 3">NBRC 106136</strain>
    </source>
</reference>
<sequence>MSSSRKAAANRANAQRSTGPRSAAGKTQSCRNARRHGLAIPASALPDLAPEILDLARRMAGPAADHPDMLQAAVRVVEAAVDGRRVRQARRELLHQISADPDFHELPSEEELMPARPIKVRYTQAMYVRAYLDGTHRQQQETEIAQIMAECAYDSEVKQIKQRRAERKQRARQRASQWEQLKRFARYERRALSRQRTAMKALDVLMEHISGTNGEGRLNLAE</sequence>
<evidence type="ECO:0000256" key="1">
    <source>
        <dbReference type="SAM" id="MobiDB-lite"/>
    </source>
</evidence>
<gene>
    <name evidence="2" type="ORF">MAE02_23370</name>
</gene>
<dbReference type="AlphaFoldDB" id="A0A512BRT4"/>
<dbReference type="RefSeq" id="WP_147021753.1">
    <property type="nucleotide sequence ID" value="NZ_BJYU01000026.1"/>
</dbReference>
<protein>
    <submittedName>
        <fullName evidence="2">Uncharacterized protein</fullName>
    </submittedName>
</protein>